<dbReference type="SUPFAM" id="SSF55120">
    <property type="entry name" value="Pseudouridine synthase"/>
    <property type="match status" value="1"/>
</dbReference>
<dbReference type="AlphaFoldDB" id="A0A1X0NRV3"/>
<proteinExistence type="inferred from homology"/>
<sequence length="701" mass="79096">MCIDSMLEACGISGFLLPVGRAATASLKRNPEDFTVVEIDPAGVRTDAVGYQLPIPTPQKNGNNIDNSFSSLQEKSNTAVNTSGIDRKDYSLVSAGNDISSSSFPAECEVVLLNDVIRDALSTTFGSKQDAIAQYRLSICTDGENAFSSNTTKEFLIGVFNSREDRKRLHYTLKTQFPHLRTETRRIPSLSSSSLQGNGEMSDYQVFALYDLDYLLLAYCLDERTADAMERWNTTEPSCRSSFKLTANFSQEATKETRRCFHKMLSRRYPDIISRVTNGQVTLMPSPKQRGKRLRNSDNGNGMDSTTTTTTTILLFRHLLVRKRNLDMMELRILLAEYFNVPDTAVCSAGMKDKCAVTYQRCSVPISLKANQQENNNKKELIRLTWPSDPSSYLEILQISDPCKVPIQTGELNGNWFRIRLLDINGISQDELTERLRRIESDGFLNYFGQQRFSENVKSVRDHVGIHVLAGRWIDAVRSLMSGAPGLYESFPEKMEVRYVPMNARDAHCIVHALRRVYQTQYASLSNPLSSEDVKSYSSRWKQLCHDALLTVPYAFRVLWIHGAQSLIFNMMLSKLSNVETSLKCVKSLPLLGYQITVEDAVKPFLEPTLSELHLTVDDVFQQKKVLGVSLPGAMRETIVHPKETLLVFDSDKRGENGEVEKEREGEEKDSFNATLSFSLPSSSYATIFLREVLGCDKWWS</sequence>
<dbReference type="OrthoDB" id="447290at2759"/>
<evidence type="ECO:0000256" key="2">
    <source>
        <dbReference type="ARBA" id="ARBA00023235"/>
    </source>
</evidence>
<comment type="similarity">
    <text evidence="1">Belongs to the pseudouridine synthase TruD family.</text>
</comment>
<organism evidence="5 6">
    <name type="scientific">Trypanosoma theileri</name>
    <dbReference type="NCBI Taxonomy" id="67003"/>
    <lineage>
        <taxon>Eukaryota</taxon>
        <taxon>Discoba</taxon>
        <taxon>Euglenozoa</taxon>
        <taxon>Kinetoplastea</taxon>
        <taxon>Metakinetoplastina</taxon>
        <taxon>Trypanosomatida</taxon>
        <taxon>Trypanosomatidae</taxon>
        <taxon>Trypanosoma</taxon>
    </lineage>
</organism>
<keyword evidence="6" id="KW-1185">Reference proteome</keyword>
<dbReference type="PANTHER" id="PTHR13326">
    <property type="entry name" value="TRNA PSEUDOURIDINE SYNTHASE D"/>
    <property type="match status" value="1"/>
</dbReference>
<gene>
    <name evidence="5" type="ORF">TM35_000222340</name>
</gene>
<dbReference type="Proteomes" id="UP000192257">
    <property type="component" value="Unassembled WGS sequence"/>
</dbReference>
<accession>A0A1X0NRV3</accession>
<dbReference type="Pfam" id="PF01142">
    <property type="entry name" value="TruD"/>
    <property type="match status" value="2"/>
</dbReference>
<evidence type="ECO:0000256" key="1">
    <source>
        <dbReference type="ARBA" id="ARBA00007953"/>
    </source>
</evidence>
<dbReference type="Gene3D" id="3.30.2350.20">
    <property type="entry name" value="TruD, catalytic domain"/>
    <property type="match status" value="2"/>
</dbReference>
<dbReference type="PIRSF" id="PIRSF037016">
    <property type="entry name" value="Pseudouridin_synth_euk_prd"/>
    <property type="match status" value="1"/>
</dbReference>
<evidence type="ECO:0000256" key="3">
    <source>
        <dbReference type="SAM" id="MobiDB-lite"/>
    </source>
</evidence>
<feature type="domain" description="TRUD" evidence="4">
    <location>
        <begin position="443"/>
        <end position="641"/>
    </location>
</feature>
<dbReference type="PROSITE" id="PS50984">
    <property type="entry name" value="TRUD"/>
    <property type="match status" value="1"/>
</dbReference>
<protein>
    <submittedName>
        <fullName evidence="5">tRNA pseudouridine13 synthase</fullName>
    </submittedName>
</protein>
<dbReference type="InterPro" id="IPR020103">
    <property type="entry name" value="PsdUridine_synth_cat_dom_sf"/>
</dbReference>
<dbReference type="InterPro" id="IPR011760">
    <property type="entry name" value="PsdUridine_synth_TruD_insert"/>
</dbReference>
<dbReference type="GO" id="GO:0005634">
    <property type="term" value="C:nucleus"/>
    <property type="evidence" value="ECO:0007669"/>
    <property type="project" value="TreeGrafter"/>
</dbReference>
<dbReference type="GeneID" id="39987061"/>
<dbReference type="EMBL" id="NBCO01000022">
    <property type="protein sequence ID" value="ORC87435.1"/>
    <property type="molecule type" value="Genomic_DNA"/>
</dbReference>
<evidence type="ECO:0000313" key="5">
    <source>
        <dbReference type="EMBL" id="ORC87435.1"/>
    </source>
</evidence>
<dbReference type="VEuPathDB" id="TriTrypDB:TM35_000222340"/>
<dbReference type="PANTHER" id="PTHR13326:SF24">
    <property type="entry name" value="TRUD DOMAIN-CONTAINING PROTEIN"/>
    <property type="match status" value="1"/>
</dbReference>
<name>A0A1X0NRV3_9TRYP</name>
<keyword evidence="2" id="KW-0413">Isomerase</keyword>
<dbReference type="InterPro" id="IPR001656">
    <property type="entry name" value="PsdUridine_synth_TruD"/>
</dbReference>
<dbReference type="InterPro" id="IPR042214">
    <property type="entry name" value="TruD_catalytic"/>
</dbReference>
<dbReference type="STRING" id="67003.A0A1X0NRV3"/>
<dbReference type="GO" id="GO:0003723">
    <property type="term" value="F:RNA binding"/>
    <property type="evidence" value="ECO:0007669"/>
    <property type="project" value="InterPro"/>
</dbReference>
<feature type="region of interest" description="Disordered" evidence="3">
    <location>
        <begin position="283"/>
        <end position="304"/>
    </location>
</feature>
<evidence type="ECO:0000259" key="4">
    <source>
        <dbReference type="PROSITE" id="PS50984"/>
    </source>
</evidence>
<dbReference type="GO" id="GO:0001522">
    <property type="term" value="P:pseudouridine synthesis"/>
    <property type="evidence" value="ECO:0007669"/>
    <property type="project" value="InterPro"/>
</dbReference>
<dbReference type="GO" id="GO:0009982">
    <property type="term" value="F:pseudouridine synthase activity"/>
    <property type="evidence" value="ECO:0007669"/>
    <property type="project" value="InterPro"/>
</dbReference>
<dbReference type="RefSeq" id="XP_028881501.1">
    <property type="nucleotide sequence ID" value="XM_029027281.1"/>
</dbReference>
<reference evidence="5 6" key="1">
    <citation type="submission" date="2017-03" db="EMBL/GenBank/DDBJ databases">
        <title>An alternative strategy for trypanosome survival in the mammalian bloodstream revealed through genome and transcriptome analysis of the ubiquitous bovine parasite Trypanosoma (Megatrypanum) theileri.</title>
        <authorList>
            <person name="Kelly S."/>
            <person name="Ivens A."/>
            <person name="Mott A."/>
            <person name="O'Neill E."/>
            <person name="Emms D."/>
            <person name="Macleod O."/>
            <person name="Voorheis P."/>
            <person name="Matthews J."/>
            <person name="Matthews K."/>
            <person name="Carrington M."/>
        </authorList>
    </citation>
    <scope>NUCLEOTIDE SEQUENCE [LARGE SCALE GENOMIC DNA]</scope>
    <source>
        <strain evidence="5">Edinburgh</strain>
    </source>
</reference>
<comment type="caution">
    <text evidence="5">The sequence shown here is derived from an EMBL/GenBank/DDBJ whole genome shotgun (WGS) entry which is preliminary data.</text>
</comment>
<evidence type="ECO:0000313" key="6">
    <source>
        <dbReference type="Proteomes" id="UP000192257"/>
    </source>
</evidence>